<dbReference type="EMBL" id="CP021659">
    <property type="protein sequence ID" value="AWK15284.1"/>
    <property type="molecule type" value="Genomic_DNA"/>
</dbReference>
<dbReference type="PANTHER" id="PTHR43404">
    <property type="entry name" value="LIPOPOLYSACCHARIDE CHOLINEPHOSPHOTRANSFERASE LICD"/>
    <property type="match status" value="1"/>
</dbReference>
<sequence>MEKSVLRQAQLLLLEALKEIDRICVKHNIDYWLDGGTLLGAKRDGKFIPWDDDVDIGMTRKDYNKFLKVSELEIDKEKYFLQTAYSDVFYSSINIPCKLRILKTEIIEKIEIERCFYDERSQHGLYIDIFPYDKYSVSNFKIKYIERILSWLFVIKLLSKRSNKNFFRSIVIKFISIFISRSLLLKLVNIQSDFMSKKTTNYVYGAGIETPFNPIKLKEDQIFPLSKIMFENEMFNCPRDVDGYLESQYGPDYFLIPPEEKRTSHHHSIKLSDDS</sequence>
<feature type="domain" description="LicD/FKTN/FKRP nucleotidyltransferase" evidence="1">
    <location>
        <begin position="24"/>
        <end position="250"/>
    </location>
</feature>
<dbReference type="PANTHER" id="PTHR43404:SF2">
    <property type="entry name" value="LIPOPOLYSACCHARIDE CHOLINEPHOSPHOTRANSFERASE LICD"/>
    <property type="match status" value="1"/>
</dbReference>
<evidence type="ECO:0000313" key="2">
    <source>
        <dbReference type="EMBL" id="AWK15284.1"/>
    </source>
</evidence>
<organism evidence="2 3">
    <name type="scientific">Candidatus Fukatsuia symbiotica</name>
    <dbReference type="NCBI Taxonomy" id="1878942"/>
    <lineage>
        <taxon>Bacteria</taxon>
        <taxon>Pseudomonadati</taxon>
        <taxon>Pseudomonadota</taxon>
        <taxon>Gammaproteobacteria</taxon>
        <taxon>Enterobacterales</taxon>
        <taxon>Yersiniaceae</taxon>
        <taxon>Candidatus Fukatsuia</taxon>
    </lineage>
</organism>
<reference evidence="2 3" key="1">
    <citation type="submission" date="2017-05" db="EMBL/GenBank/DDBJ databases">
        <title>Genome sequence of Candidatus Fukatsuia symbiotica and Candidatus Hamiltonella defensa from Acyrthosiphon pisum strain 5D.</title>
        <authorList>
            <person name="Patel V.A."/>
            <person name="Chevignon G."/>
            <person name="Russell J.A."/>
            <person name="Oliver K.M."/>
        </authorList>
    </citation>
    <scope>NUCLEOTIDE SEQUENCE [LARGE SCALE GENOMIC DNA]</scope>
    <source>
        <strain evidence="2 3">5D</strain>
    </source>
</reference>
<proteinExistence type="predicted"/>
<dbReference type="Pfam" id="PF04991">
    <property type="entry name" value="LicD"/>
    <property type="match status" value="1"/>
</dbReference>
<name>A0A2U8IAM4_9GAMM</name>
<evidence type="ECO:0000259" key="1">
    <source>
        <dbReference type="Pfam" id="PF04991"/>
    </source>
</evidence>
<evidence type="ECO:0000313" key="3">
    <source>
        <dbReference type="Proteomes" id="UP000261875"/>
    </source>
</evidence>
<dbReference type="OrthoDB" id="9786100at2"/>
<dbReference type="AlphaFoldDB" id="A0A2U8IAM4"/>
<dbReference type="InterPro" id="IPR052942">
    <property type="entry name" value="LPS_cholinephosphotransferase"/>
</dbReference>
<dbReference type="GO" id="GO:0009100">
    <property type="term" value="P:glycoprotein metabolic process"/>
    <property type="evidence" value="ECO:0007669"/>
    <property type="project" value="UniProtKB-ARBA"/>
</dbReference>
<accession>A0A2U8IAM4</accession>
<dbReference type="InterPro" id="IPR007074">
    <property type="entry name" value="LicD/FKTN/FKRP_NTP_transf"/>
</dbReference>
<protein>
    <submittedName>
        <fullName evidence="2">LicD family protein</fullName>
    </submittedName>
</protein>
<dbReference type="KEGG" id="fsm:CCS41_00920"/>
<dbReference type="STRING" id="1878942.GCA_900128755_00548"/>
<keyword evidence="3" id="KW-1185">Reference proteome</keyword>
<dbReference type="Proteomes" id="UP000261875">
    <property type="component" value="Chromosome"/>
</dbReference>
<gene>
    <name evidence="2" type="ORF">CCS41_00920</name>
</gene>